<keyword evidence="6 17" id="KW-0548">Nucleotidyltransferase</keyword>
<dbReference type="InterPro" id="IPR043502">
    <property type="entry name" value="DNA/RNA_pol_sf"/>
</dbReference>
<dbReference type="SMART" id="SM00279">
    <property type="entry name" value="HhH2"/>
    <property type="match status" value="1"/>
</dbReference>
<dbReference type="GO" id="GO:0003887">
    <property type="term" value="F:DNA-directed DNA polymerase activity"/>
    <property type="evidence" value="ECO:0007669"/>
    <property type="project" value="UniProtKB-UniRule"/>
</dbReference>
<evidence type="ECO:0000256" key="1">
    <source>
        <dbReference type="ARBA" id="ARBA00007705"/>
    </source>
</evidence>
<evidence type="ECO:0000256" key="5">
    <source>
        <dbReference type="ARBA" id="ARBA00022679"/>
    </source>
</evidence>
<evidence type="ECO:0000259" key="20">
    <source>
        <dbReference type="SMART" id="SM00482"/>
    </source>
</evidence>
<dbReference type="InterPro" id="IPR008918">
    <property type="entry name" value="HhH2"/>
</dbReference>
<dbReference type="PANTHER" id="PTHR10133">
    <property type="entry name" value="DNA POLYMERASE I"/>
    <property type="match status" value="1"/>
</dbReference>
<dbReference type="InterPro" id="IPR036279">
    <property type="entry name" value="5-3_exonuclease_C_sf"/>
</dbReference>
<dbReference type="AlphaFoldDB" id="A0A1F6GSH2"/>
<dbReference type="FunFam" id="1.10.150.20:FF:000003">
    <property type="entry name" value="DNA polymerase I"/>
    <property type="match status" value="1"/>
</dbReference>
<dbReference type="Gene3D" id="1.20.1060.10">
    <property type="entry name" value="Taq DNA Polymerase, Chain T, domain 4"/>
    <property type="match status" value="1"/>
</dbReference>
<comment type="subunit">
    <text evidence="2">Single-chain monomer with multiple functions.</text>
</comment>
<dbReference type="Pfam" id="PF01612">
    <property type="entry name" value="DNA_pol_A_exo1"/>
    <property type="match status" value="1"/>
</dbReference>
<evidence type="ECO:0000313" key="21">
    <source>
        <dbReference type="EMBL" id="OGH01064.1"/>
    </source>
</evidence>
<protein>
    <recommendedName>
        <fullName evidence="4 16">DNA polymerase I</fullName>
        <ecNumber evidence="3 16">2.7.7.7</ecNumber>
    </recommendedName>
</protein>
<sequence length="909" mass="101452">MEQKLYLIDGSSYIFRAFYGVRPGLSSPGGLPTNAIFGFKNLLLSLLKTHRPSHLVMVFDTPGPCFRNRLYPDYKANRSTPPDDLKVQFEPIFELTRRLNIPILTHDDFEADDVIATLAKKFAPQIPVVVVSGDKDLAQLVGERVLMYDGMKDQLYTPKEVKEKWGVGPEMIVQYLALVGDASDNIPGAAGIGPKTALALFEKYGDIQGIYDHLGELKGKQKENLENSRANVDLSLQLTQVSYEVPLEIELDQMVRQTPEVEGLKDFYRQMGFRSDSFLEAAQSGAAPAELGQKTAVPAPPPPSKASNWNYGRYRLVTTLEQLDLVIQELRACPRAALDFETTSLAAERAEVVGISLAWSGGDPVYLPCAHQTTEPQIPAQEALARLKPLFEDPNREWVVQNVKYELMVLQHYGLDLKGQLQDSMIASYVLDVDLHRHNLDDLSQLFLGHEMIHFEDLCGKGKTQIPFSQVPVAQALDYGAEDAEVALLVFGLLEPKLKESGLWELYLHLELPLARCLAKMEFEGVLIDLPTLAVIQAGLEQDLVVLEKRIYELAGHEFNLNSTQQLGVVLYEEMGIEEGKKKTKTGFSTDASVLEALAPTYEIASKLLEYRTKTKLINTYLSPLPELVSPKDGRVHTHFSQVTAATGRLSSKNPNLQNIPIKGEEGKRIRSAFVAPPEMVLVSADYSQIELRFLAHLCEDPALIQVFGGDRDIHTETAAAIFHLEPGQVSSDQRRAAKAINFGIIYGMGAFRLAKEIGVGNAEAKRFIDAYFARYPKIQAYMEETLTFAREKGYVETLFGRRRPIFEINSKNHLARTGAERAAINSRIQGSAADLIKRAMIDCQREIDRGELKAKMILQVHDELLFEVDRSLVENEVPKIKRLMESAAQLKVPLRVDAGWGLNWGLAH</sequence>
<dbReference type="Pfam" id="PF01367">
    <property type="entry name" value="5_3_exonuc"/>
    <property type="match status" value="1"/>
</dbReference>
<dbReference type="SMART" id="SM00475">
    <property type="entry name" value="53EXOc"/>
    <property type="match status" value="1"/>
</dbReference>
<evidence type="ECO:0000256" key="13">
    <source>
        <dbReference type="ARBA" id="ARBA00023125"/>
    </source>
</evidence>
<dbReference type="SMART" id="SM00474">
    <property type="entry name" value="35EXOc"/>
    <property type="match status" value="1"/>
</dbReference>
<dbReference type="GO" id="GO:0008409">
    <property type="term" value="F:5'-3' exonuclease activity"/>
    <property type="evidence" value="ECO:0007669"/>
    <property type="project" value="UniProtKB-UniRule"/>
</dbReference>
<evidence type="ECO:0000256" key="4">
    <source>
        <dbReference type="ARBA" id="ARBA00020311"/>
    </source>
</evidence>
<dbReference type="NCBIfam" id="NF004397">
    <property type="entry name" value="PRK05755.1"/>
    <property type="match status" value="1"/>
</dbReference>
<evidence type="ECO:0000256" key="16">
    <source>
        <dbReference type="NCBIfam" id="TIGR00593"/>
    </source>
</evidence>
<evidence type="ECO:0000256" key="11">
    <source>
        <dbReference type="ARBA" id="ARBA00022839"/>
    </source>
</evidence>
<evidence type="ECO:0000259" key="19">
    <source>
        <dbReference type="SMART" id="SM00475"/>
    </source>
</evidence>
<keyword evidence="10 17" id="KW-0378">Hydrolase</keyword>
<dbReference type="InterPro" id="IPR020046">
    <property type="entry name" value="5-3_exonucl_a-hlix_arch_N"/>
</dbReference>
<evidence type="ECO:0000256" key="15">
    <source>
        <dbReference type="ARBA" id="ARBA00049244"/>
    </source>
</evidence>
<dbReference type="InterPro" id="IPR012337">
    <property type="entry name" value="RNaseH-like_sf"/>
</dbReference>
<dbReference type="GO" id="GO:0006302">
    <property type="term" value="P:double-strand break repair"/>
    <property type="evidence" value="ECO:0007669"/>
    <property type="project" value="TreeGrafter"/>
</dbReference>
<feature type="domain" description="DNA-directed DNA polymerase family A palm" evidence="20">
    <location>
        <begin position="667"/>
        <end position="873"/>
    </location>
</feature>
<feature type="domain" description="5'-3' exonuclease" evidence="19">
    <location>
        <begin position="3"/>
        <end position="257"/>
    </location>
</feature>
<evidence type="ECO:0000256" key="10">
    <source>
        <dbReference type="ARBA" id="ARBA00022801"/>
    </source>
</evidence>
<dbReference type="InterPro" id="IPR001098">
    <property type="entry name" value="DNA-dir_DNA_pol_A_palm_dom"/>
</dbReference>
<dbReference type="Gene3D" id="3.30.420.10">
    <property type="entry name" value="Ribonuclease H-like superfamily/Ribonuclease H"/>
    <property type="match status" value="1"/>
</dbReference>
<organism evidence="21 22">
    <name type="scientific">Candidatus Lambdaproteobacteria bacterium RIFOXYD2_FULL_56_26</name>
    <dbReference type="NCBI Taxonomy" id="1817773"/>
    <lineage>
        <taxon>Bacteria</taxon>
        <taxon>Pseudomonadati</taxon>
        <taxon>Pseudomonadota</taxon>
        <taxon>Candidatus Lambdaproteobacteria</taxon>
    </lineage>
</organism>
<evidence type="ECO:0000256" key="8">
    <source>
        <dbReference type="ARBA" id="ARBA00022722"/>
    </source>
</evidence>
<gene>
    <name evidence="17" type="primary">polA</name>
    <name evidence="21" type="ORF">A2557_00500</name>
</gene>
<evidence type="ECO:0000256" key="17">
    <source>
        <dbReference type="RuleBase" id="RU004460"/>
    </source>
</evidence>
<dbReference type="Gene3D" id="1.10.150.20">
    <property type="entry name" value="5' to 3' exonuclease, C-terminal subdomain"/>
    <property type="match status" value="2"/>
</dbReference>
<dbReference type="FunFam" id="1.10.150.20:FF:000002">
    <property type="entry name" value="DNA polymerase I"/>
    <property type="match status" value="1"/>
</dbReference>
<dbReference type="CDD" id="cd09898">
    <property type="entry name" value="H3TH_53EXO"/>
    <property type="match status" value="1"/>
</dbReference>
<dbReference type="PRINTS" id="PR00868">
    <property type="entry name" value="DNAPOLI"/>
</dbReference>
<keyword evidence="11 17" id="KW-0269">Exonuclease</keyword>
<dbReference type="InterPro" id="IPR029060">
    <property type="entry name" value="PIN-like_dom_sf"/>
</dbReference>
<dbReference type="SUPFAM" id="SSF53098">
    <property type="entry name" value="Ribonuclease H-like"/>
    <property type="match status" value="1"/>
</dbReference>
<dbReference type="SUPFAM" id="SSF88723">
    <property type="entry name" value="PIN domain-like"/>
    <property type="match status" value="1"/>
</dbReference>
<dbReference type="Gene3D" id="3.30.70.370">
    <property type="match status" value="1"/>
</dbReference>
<dbReference type="Gene3D" id="3.40.50.1010">
    <property type="entry name" value="5'-nuclease"/>
    <property type="match status" value="1"/>
</dbReference>
<evidence type="ECO:0000259" key="18">
    <source>
        <dbReference type="SMART" id="SM00474"/>
    </source>
</evidence>
<dbReference type="InterPro" id="IPR019760">
    <property type="entry name" value="DNA-dir_DNA_pol_A_CS"/>
</dbReference>
<dbReference type="InterPro" id="IPR002421">
    <property type="entry name" value="5-3_exonuclease"/>
</dbReference>
<comment type="similarity">
    <text evidence="1 17">Belongs to the DNA polymerase type-A family.</text>
</comment>
<dbReference type="Pfam" id="PF00476">
    <property type="entry name" value="DNA_pol_A"/>
    <property type="match status" value="1"/>
</dbReference>
<dbReference type="InterPro" id="IPR018320">
    <property type="entry name" value="DNA_polymerase_1"/>
</dbReference>
<keyword evidence="14 17" id="KW-0234">DNA repair</keyword>
<dbReference type="SUPFAM" id="SSF47807">
    <property type="entry name" value="5' to 3' exonuclease, C-terminal subdomain"/>
    <property type="match status" value="1"/>
</dbReference>
<comment type="caution">
    <text evidence="21">The sequence shown here is derived from an EMBL/GenBank/DDBJ whole genome shotgun (WGS) entry which is preliminary data.</text>
</comment>
<dbReference type="SUPFAM" id="SSF56672">
    <property type="entry name" value="DNA/RNA polymerases"/>
    <property type="match status" value="1"/>
</dbReference>
<dbReference type="InterPro" id="IPR002298">
    <property type="entry name" value="DNA_polymerase_A"/>
</dbReference>
<dbReference type="InterPro" id="IPR002562">
    <property type="entry name" value="3'-5'_exonuclease_dom"/>
</dbReference>
<dbReference type="InterPro" id="IPR036397">
    <property type="entry name" value="RNaseH_sf"/>
</dbReference>
<evidence type="ECO:0000256" key="12">
    <source>
        <dbReference type="ARBA" id="ARBA00022932"/>
    </source>
</evidence>
<dbReference type="GO" id="GO:0008408">
    <property type="term" value="F:3'-5' exonuclease activity"/>
    <property type="evidence" value="ECO:0007669"/>
    <property type="project" value="UniProtKB-UniRule"/>
</dbReference>
<evidence type="ECO:0000313" key="22">
    <source>
        <dbReference type="Proteomes" id="UP000177583"/>
    </source>
</evidence>
<keyword evidence="13 17" id="KW-0238">DNA-binding</keyword>
<keyword evidence="9 17" id="KW-0227">DNA damage</keyword>
<evidence type="ECO:0000256" key="2">
    <source>
        <dbReference type="ARBA" id="ARBA00011541"/>
    </source>
</evidence>
<keyword evidence="8" id="KW-0540">Nuclease</keyword>
<dbReference type="CDD" id="cd08637">
    <property type="entry name" value="DNA_pol_A_pol_I_C"/>
    <property type="match status" value="1"/>
</dbReference>
<dbReference type="PANTHER" id="PTHR10133:SF27">
    <property type="entry name" value="DNA POLYMERASE NU"/>
    <property type="match status" value="1"/>
</dbReference>
<proteinExistence type="inferred from homology"/>
<dbReference type="GO" id="GO:0006261">
    <property type="term" value="P:DNA-templated DNA replication"/>
    <property type="evidence" value="ECO:0007669"/>
    <property type="project" value="UniProtKB-UniRule"/>
</dbReference>
<dbReference type="Proteomes" id="UP000177583">
    <property type="component" value="Unassembled WGS sequence"/>
</dbReference>
<dbReference type="FunFam" id="1.20.1060.10:FF:000001">
    <property type="entry name" value="DNA polymerase I"/>
    <property type="match status" value="1"/>
</dbReference>
<dbReference type="InterPro" id="IPR020045">
    <property type="entry name" value="DNA_polI_H3TH"/>
</dbReference>
<keyword evidence="5 17" id="KW-0808">Transferase</keyword>
<evidence type="ECO:0000256" key="6">
    <source>
        <dbReference type="ARBA" id="ARBA00022695"/>
    </source>
</evidence>
<comment type="catalytic activity">
    <reaction evidence="15 17">
        <text>DNA(n) + a 2'-deoxyribonucleoside 5'-triphosphate = DNA(n+1) + diphosphate</text>
        <dbReference type="Rhea" id="RHEA:22508"/>
        <dbReference type="Rhea" id="RHEA-COMP:17339"/>
        <dbReference type="Rhea" id="RHEA-COMP:17340"/>
        <dbReference type="ChEBI" id="CHEBI:33019"/>
        <dbReference type="ChEBI" id="CHEBI:61560"/>
        <dbReference type="ChEBI" id="CHEBI:173112"/>
        <dbReference type="EC" id="2.7.7.7"/>
    </reaction>
</comment>
<dbReference type="Pfam" id="PF02739">
    <property type="entry name" value="5_3_exonuc_N"/>
    <property type="match status" value="1"/>
</dbReference>
<dbReference type="CDD" id="cd09859">
    <property type="entry name" value="PIN_53EXO"/>
    <property type="match status" value="1"/>
</dbReference>
<dbReference type="EC" id="2.7.7.7" evidence="3 16"/>
<reference evidence="21 22" key="1">
    <citation type="journal article" date="2016" name="Nat. Commun.">
        <title>Thousands of microbial genomes shed light on interconnected biogeochemical processes in an aquifer system.</title>
        <authorList>
            <person name="Anantharaman K."/>
            <person name="Brown C.T."/>
            <person name="Hug L.A."/>
            <person name="Sharon I."/>
            <person name="Castelle C.J."/>
            <person name="Probst A.J."/>
            <person name="Thomas B.C."/>
            <person name="Singh A."/>
            <person name="Wilkins M.J."/>
            <person name="Karaoz U."/>
            <person name="Brodie E.L."/>
            <person name="Williams K.H."/>
            <person name="Hubbard S.S."/>
            <person name="Banfield J.F."/>
        </authorList>
    </citation>
    <scope>NUCLEOTIDE SEQUENCE [LARGE SCALE GENOMIC DNA]</scope>
</reference>
<dbReference type="EMBL" id="MFNF01000040">
    <property type="protein sequence ID" value="OGH01064.1"/>
    <property type="molecule type" value="Genomic_DNA"/>
</dbReference>
<dbReference type="NCBIfam" id="TIGR00593">
    <property type="entry name" value="pola"/>
    <property type="match status" value="1"/>
</dbReference>
<dbReference type="CDD" id="cd06139">
    <property type="entry name" value="DNA_polA_I_Ecoli_like_exo"/>
    <property type="match status" value="1"/>
</dbReference>
<keyword evidence="7 17" id="KW-0235">DNA replication</keyword>
<evidence type="ECO:0000256" key="3">
    <source>
        <dbReference type="ARBA" id="ARBA00012417"/>
    </source>
</evidence>
<dbReference type="SMART" id="SM00482">
    <property type="entry name" value="POLAc"/>
    <property type="match status" value="1"/>
</dbReference>
<dbReference type="GO" id="GO:0003677">
    <property type="term" value="F:DNA binding"/>
    <property type="evidence" value="ECO:0007669"/>
    <property type="project" value="UniProtKB-UniRule"/>
</dbReference>
<evidence type="ECO:0000256" key="7">
    <source>
        <dbReference type="ARBA" id="ARBA00022705"/>
    </source>
</evidence>
<comment type="function">
    <text evidence="17">In addition to polymerase activity, this DNA polymerase exhibits 3'-5' and 5'-3' exonuclease activity.</text>
</comment>
<evidence type="ECO:0000256" key="14">
    <source>
        <dbReference type="ARBA" id="ARBA00023204"/>
    </source>
</evidence>
<accession>A0A1F6GSH2</accession>
<dbReference type="PROSITE" id="PS00447">
    <property type="entry name" value="DNA_POLYMERASE_A"/>
    <property type="match status" value="1"/>
</dbReference>
<feature type="domain" description="3'-5' exonuclease" evidence="18">
    <location>
        <begin position="314"/>
        <end position="499"/>
    </location>
</feature>
<name>A0A1F6GSH2_9PROT</name>
<keyword evidence="12 17" id="KW-0239">DNA-directed DNA polymerase</keyword>
<evidence type="ECO:0000256" key="9">
    <source>
        <dbReference type="ARBA" id="ARBA00022763"/>
    </source>
</evidence>